<name>A0A453CEM0_AEGTS</name>
<keyword evidence="3" id="KW-1185">Reference proteome</keyword>
<feature type="region of interest" description="Disordered" evidence="1">
    <location>
        <begin position="1"/>
        <end position="72"/>
    </location>
</feature>
<feature type="compositionally biased region" description="Basic residues" evidence="1">
    <location>
        <begin position="17"/>
        <end position="31"/>
    </location>
</feature>
<feature type="compositionally biased region" description="Polar residues" evidence="1">
    <location>
        <begin position="1"/>
        <end position="10"/>
    </location>
</feature>
<evidence type="ECO:0000313" key="2">
    <source>
        <dbReference type="EnsemblPlants" id="AET2Gv20820400.4"/>
    </source>
</evidence>
<sequence length="204" mass="22218">PSGSGEATSCPTPAPLRRPRRSATRPRHRAGRPQAATIAAPPLAPTGAKRLRPRPLPRAGRPQAATTPTPLLSWVASTAAPSRTAMHPFLLPPSSLFPQPAARRRATRTHHRSKQRPTTVSSSAACAWRGQQRMSARPWPSNRPAPIARRRTGPTRPAPSRSSPQGPPPLRGRLAGERLLLSSLWQLCKRGVDCFFFLDLRVCM</sequence>
<feature type="compositionally biased region" description="Low complexity" evidence="1">
    <location>
        <begin position="32"/>
        <end position="48"/>
    </location>
</feature>
<proteinExistence type="predicted"/>
<dbReference type="EnsemblPlants" id="AET2Gv20820400.4">
    <property type="protein sequence ID" value="AET2Gv20820400.4"/>
    <property type="gene ID" value="AET2Gv20820400"/>
</dbReference>
<organism evidence="2 3">
    <name type="scientific">Aegilops tauschii subsp. strangulata</name>
    <name type="common">Goatgrass</name>
    <dbReference type="NCBI Taxonomy" id="200361"/>
    <lineage>
        <taxon>Eukaryota</taxon>
        <taxon>Viridiplantae</taxon>
        <taxon>Streptophyta</taxon>
        <taxon>Embryophyta</taxon>
        <taxon>Tracheophyta</taxon>
        <taxon>Spermatophyta</taxon>
        <taxon>Magnoliopsida</taxon>
        <taxon>Liliopsida</taxon>
        <taxon>Poales</taxon>
        <taxon>Poaceae</taxon>
        <taxon>BOP clade</taxon>
        <taxon>Pooideae</taxon>
        <taxon>Triticodae</taxon>
        <taxon>Triticeae</taxon>
        <taxon>Triticinae</taxon>
        <taxon>Aegilops</taxon>
    </lineage>
</organism>
<dbReference type="Gramene" id="AET2Gv20820400.4">
    <property type="protein sequence ID" value="AET2Gv20820400.4"/>
    <property type="gene ID" value="AET2Gv20820400"/>
</dbReference>
<protein>
    <submittedName>
        <fullName evidence="2">Uncharacterized protein</fullName>
    </submittedName>
</protein>
<feature type="compositionally biased region" description="Basic residues" evidence="1">
    <location>
        <begin position="102"/>
        <end position="115"/>
    </location>
</feature>
<feature type="compositionally biased region" description="Low complexity" evidence="1">
    <location>
        <begin position="154"/>
        <end position="164"/>
    </location>
</feature>
<feature type="region of interest" description="Disordered" evidence="1">
    <location>
        <begin position="91"/>
        <end position="171"/>
    </location>
</feature>
<dbReference type="Proteomes" id="UP000015105">
    <property type="component" value="Chromosome 2D"/>
</dbReference>
<reference evidence="2" key="3">
    <citation type="journal article" date="2017" name="Nature">
        <title>Genome sequence of the progenitor of the wheat D genome Aegilops tauschii.</title>
        <authorList>
            <person name="Luo M.C."/>
            <person name="Gu Y.Q."/>
            <person name="Puiu D."/>
            <person name="Wang H."/>
            <person name="Twardziok S.O."/>
            <person name="Deal K.R."/>
            <person name="Huo N."/>
            <person name="Zhu T."/>
            <person name="Wang L."/>
            <person name="Wang Y."/>
            <person name="McGuire P.E."/>
            <person name="Liu S."/>
            <person name="Long H."/>
            <person name="Ramasamy R.K."/>
            <person name="Rodriguez J.C."/>
            <person name="Van S.L."/>
            <person name="Yuan L."/>
            <person name="Wang Z."/>
            <person name="Xia Z."/>
            <person name="Xiao L."/>
            <person name="Anderson O.D."/>
            <person name="Ouyang S."/>
            <person name="Liang Y."/>
            <person name="Zimin A.V."/>
            <person name="Pertea G."/>
            <person name="Qi P."/>
            <person name="Bennetzen J.L."/>
            <person name="Dai X."/>
            <person name="Dawson M.W."/>
            <person name="Muller H.G."/>
            <person name="Kugler K."/>
            <person name="Rivarola-Duarte L."/>
            <person name="Spannagl M."/>
            <person name="Mayer K.F.X."/>
            <person name="Lu F.H."/>
            <person name="Bevan M.W."/>
            <person name="Leroy P."/>
            <person name="Li P."/>
            <person name="You F.M."/>
            <person name="Sun Q."/>
            <person name="Liu Z."/>
            <person name="Lyons E."/>
            <person name="Wicker T."/>
            <person name="Salzberg S.L."/>
            <person name="Devos K.M."/>
            <person name="Dvorak J."/>
        </authorList>
    </citation>
    <scope>NUCLEOTIDE SEQUENCE [LARGE SCALE GENOMIC DNA]</scope>
    <source>
        <strain evidence="2">cv. AL8/78</strain>
    </source>
</reference>
<evidence type="ECO:0000313" key="3">
    <source>
        <dbReference type="Proteomes" id="UP000015105"/>
    </source>
</evidence>
<reference evidence="2" key="5">
    <citation type="journal article" date="2021" name="G3 (Bethesda)">
        <title>Aegilops tauschii genome assembly Aet v5.0 features greater sequence contiguity and improved annotation.</title>
        <authorList>
            <person name="Wang L."/>
            <person name="Zhu T."/>
            <person name="Rodriguez J.C."/>
            <person name="Deal K.R."/>
            <person name="Dubcovsky J."/>
            <person name="McGuire P.E."/>
            <person name="Lux T."/>
            <person name="Spannagl M."/>
            <person name="Mayer K.F.X."/>
            <person name="Baldrich P."/>
            <person name="Meyers B.C."/>
            <person name="Huo N."/>
            <person name="Gu Y.Q."/>
            <person name="Zhou H."/>
            <person name="Devos K.M."/>
            <person name="Bennetzen J.L."/>
            <person name="Unver T."/>
            <person name="Budak H."/>
            <person name="Gulick P.J."/>
            <person name="Galiba G."/>
            <person name="Kalapos B."/>
            <person name="Nelson D.R."/>
            <person name="Li P."/>
            <person name="You F.M."/>
            <person name="Luo M.C."/>
            <person name="Dvorak J."/>
        </authorList>
    </citation>
    <scope>NUCLEOTIDE SEQUENCE [LARGE SCALE GENOMIC DNA]</scope>
    <source>
        <strain evidence="2">cv. AL8/78</strain>
    </source>
</reference>
<reference evidence="3" key="1">
    <citation type="journal article" date="2014" name="Science">
        <title>Ancient hybridizations among the ancestral genomes of bread wheat.</title>
        <authorList>
            <consortium name="International Wheat Genome Sequencing Consortium,"/>
            <person name="Marcussen T."/>
            <person name="Sandve S.R."/>
            <person name="Heier L."/>
            <person name="Spannagl M."/>
            <person name="Pfeifer M."/>
            <person name="Jakobsen K.S."/>
            <person name="Wulff B.B."/>
            <person name="Steuernagel B."/>
            <person name="Mayer K.F."/>
            <person name="Olsen O.A."/>
        </authorList>
    </citation>
    <scope>NUCLEOTIDE SEQUENCE [LARGE SCALE GENOMIC DNA]</scope>
    <source>
        <strain evidence="3">cv. AL8/78</strain>
    </source>
</reference>
<evidence type="ECO:0000256" key="1">
    <source>
        <dbReference type="SAM" id="MobiDB-lite"/>
    </source>
</evidence>
<accession>A0A453CEM0</accession>
<dbReference type="AlphaFoldDB" id="A0A453CEM0"/>
<reference evidence="2" key="4">
    <citation type="submission" date="2019-03" db="UniProtKB">
        <authorList>
            <consortium name="EnsemblPlants"/>
        </authorList>
    </citation>
    <scope>IDENTIFICATION</scope>
</reference>
<reference evidence="3" key="2">
    <citation type="journal article" date="2017" name="Nat. Plants">
        <title>The Aegilops tauschii genome reveals multiple impacts of transposons.</title>
        <authorList>
            <person name="Zhao G."/>
            <person name="Zou C."/>
            <person name="Li K."/>
            <person name="Wang K."/>
            <person name="Li T."/>
            <person name="Gao L."/>
            <person name="Zhang X."/>
            <person name="Wang H."/>
            <person name="Yang Z."/>
            <person name="Liu X."/>
            <person name="Jiang W."/>
            <person name="Mao L."/>
            <person name="Kong X."/>
            <person name="Jiao Y."/>
            <person name="Jia J."/>
        </authorList>
    </citation>
    <scope>NUCLEOTIDE SEQUENCE [LARGE SCALE GENOMIC DNA]</scope>
    <source>
        <strain evidence="3">cv. AL8/78</strain>
    </source>
</reference>